<keyword evidence="1" id="KW-0472">Membrane</keyword>
<gene>
    <name evidence="2" type="ORF">Taro_024937</name>
</gene>
<dbReference type="GO" id="GO:0051741">
    <property type="term" value="F:2-methyl-6-phytyl-1,4-benzoquinone methyltransferase activity"/>
    <property type="evidence" value="ECO:0007669"/>
    <property type="project" value="InterPro"/>
</dbReference>
<comment type="caution">
    <text evidence="2">The sequence shown here is derived from an EMBL/GenBank/DDBJ whole genome shotgun (WGS) entry which is preliminary data.</text>
</comment>
<name>A0A843VAT0_COLES</name>
<evidence type="ECO:0000313" key="3">
    <source>
        <dbReference type="Proteomes" id="UP000652761"/>
    </source>
</evidence>
<accession>A0A843VAT0</accession>
<dbReference type="OrthoDB" id="10017101at2759"/>
<feature type="transmembrane region" description="Helical" evidence="1">
    <location>
        <begin position="131"/>
        <end position="154"/>
    </location>
</feature>
<evidence type="ECO:0000313" key="2">
    <source>
        <dbReference type="EMBL" id="MQL92316.1"/>
    </source>
</evidence>
<keyword evidence="1" id="KW-0812">Transmembrane</keyword>
<dbReference type="AlphaFoldDB" id="A0A843VAT0"/>
<keyword evidence="1" id="KW-1133">Transmembrane helix</keyword>
<protein>
    <submittedName>
        <fullName evidence="2">Uncharacterized protein</fullName>
    </submittedName>
</protein>
<proteinExistence type="predicted"/>
<dbReference type="Proteomes" id="UP000652761">
    <property type="component" value="Unassembled WGS sequence"/>
</dbReference>
<keyword evidence="3" id="KW-1185">Reference proteome</keyword>
<dbReference type="InterPro" id="IPR044649">
    <property type="entry name" value="MPBQ/MSBQ_MT"/>
</dbReference>
<dbReference type="PANTHER" id="PTHR44516:SF11">
    <property type="entry name" value="2-METHYL-6-PHYTYL-1,4-HYDROQUINONE METHYLTRANSFERASE 2, CHLOROPLASTIC"/>
    <property type="match status" value="1"/>
</dbReference>
<reference evidence="2" key="1">
    <citation type="submission" date="2017-07" db="EMBL/GenBank/DDBJ databases">
        <title>Taro Niue Genome Assembly and Annotation.</title>
        <authorList>
            <person name="Atibalentja N."/>
            <person name="Keating K."/>
            <person name="Fields C.J."/>
        </authorList>
    </citation>
    <scope>NUCLEOTIDE SEQUENCE</scope>
    <source>
        <strain evidence="2">Niue_2</strain>
        <tissue evidence="2">Leaf</tissue>
    </source>
</reference>
<organism evidence="2 3">
    <name type="scientific">Colocasia esculenta</name>
    <name type="common">Wild taro</name>
    <name type="synonym">Arum esculentum</name>
    <dbReference type="NCBI Taxonomy" id="4460"/>
    <lineage>
        <taxon>Eukaryota</taxon>
        <taxon>Viridiplantae</taxon>
        <taxon>Streptophyta</taxon>
        <taxon>Embryophyta</taxon>
        <taxon>Tracheophyta</taxon>
        <taxon>Spermatophyta</taxon>
        <taxon>Magnoliopsida</taxon>
        <taxon>Liliopsida</taxon>
        <taxon>Araceae</taxon>
        <taxon>Aroideae</taxon>
        <taxon>Colocasieae</taxon>
        <taxon>Colocasia</taxon>
    </lineage>
</organism>
<evidence type="ECO:0000256" key="1">
    <source>
        <dbReference type="SAM" id="Phobius"/>
    </source>
</evidence>
<dbReference type="PANTHER" id="PTHR44516">
    <property type="entry name" value="2-METHYL-6-PHYTYL-1,4-HYDROQUINONE METHYLTRANSFERASE, CHLOROPLASTIC"/>
    <property type="match status" value="1"/>
</dbReference>
<dbReference type="EMBL" id="NMUH01001435">
    <property type="protein sequence ID" value="MQL92316.1"/>
    <property type="molecule type" value="Genomic_DNA"/>
</dbReference>
<sequence length="165" mass="17543">MLVVSTASSGARHDEAVTAHSAVPAGADPLELDIFEPALLNHSMYSSLGKSIQMSAKNRDSQKAIPPGFSTLYASLIPLCGSGQYSMLQVVDEVDVTGCFVTGVKKAPGDSSLKLGNKVGDVSRPLNPFSFLLRFIIGLISAGYFVLVALHMWIKDQIFPEGTSI</sequence>